<sequence>MVSFSRKLFTILLTLLCTIKSIENFCSRGYAFYYPKPNFTYFNPNGLTVWYWKLPEVKRFEIKIYINRQYGIINTPYDIYLSTSTISYGKFVANDDKAFIRIGDHLQYDIMLHYGENNCLVISNCYIVIENPTFRVNNVSSNCTNAVKETEPDKLEGEVKLLEGIINDLHSNCSNATTVSNYLFLNFRPASANLDSQQLKMYTLKELQRKLPKMDWKTVLVRAFYYNDGVGFEVNSVLDKLKALQMFKDLARYTVTDLDQQSGIEDDNDDESSPIIFHGNAAVGKPKYKSLMGQGL</sequence>
<protein>
    <submittedName>
        <fullName evidence="3">Putative conserved secreted protein</fullName>
    </submittedName>
</protein>
<dbReference type="GO" id="GO:0030246">
    <property type="term" value="F:carbohydrate binding"/>
    <property type="evidence" value="ECO:0007669"/>
    <property type="project" value="InterPro"/>
</dbReference>
<proteinExistence type="predicted"/>
<dbReference type="Gene3D" id="2.60.40.2140">
    <property type="entry name" value="Beta-1,3-glucan-recognition protein, N-terminal domain"/>
    <property type="match status" value="1"/>
</dbReference>
<feature type="signal peptide" evidence="1">
    <location>
        <begin position="1"/>
        <end position="24"/>
    </location>
</feature>
<feature type="chain" id="PRO_5013389264" evidence="1">
    <location>
        <begin position="25"/>
        <end position="296"/>
    </location>
</feature>
<keyword evidence="1" id="KW-0732">Signal</keyword>
<feature type="domain" description="CBM39" evidence="2">
    <location>
        <begin position="32"/>
        <end position="133"/>
    </location>
</feature>
<evidence type="ECO:0000259" key="2">
    <source>
        <dbReference type="PROSITE" id="PS51969"/>
    </source>
</evidence>
<dbReference type="VEuPathDB" id="VectorBase:AALFPA_054671"/>
<dbReference type="AlphaFoldDB" id="A0A1W7R7A8"/>
<evidence type="ECO:0000256" key="1">
    <source>
        <dbReference type="SAM" id="SignalP"/>
    </source>
</evidence>
<dbReference type="VEuPathDB" id="VectorBase:AALC636_034031"/>
<evidence type="ECO:0000313" key="3">
    <source>
        <dbReference type="EMBL" id="JAV46975.1"/>
    </source>
</evidence>
<dbReference type="EMBL" id="GEHC01000670">
    <property type="protein sequence ID" value="JAV46975.1"/>
    <property type="molecule type" value="Transcribed_RNA"/>
</dbReference>
<dbReference type="InterPro" id="IPR031756">
    <property type="entry name" value="BGBP_N"/>
</dbReference>
<dbReference type="Pfam" id="PF15886">
    <property type="entry name" value="CBM39"/>
    <property type="match status" value="1"/>
</dbReference>
<dbReference type="InterPro" id="IPR043030">
    <property type="entry name" value="BGBP_N_sf"/>
</dbReference>
<dbReference type="PROSITE" id="PS51969">
    <property type="entry name" value="CBM39"/>
    <property type="match status" value="1"/>
</dbReference>
<name>A0A1W7R7A8_AEDAL</name>
<dbReference type="VEuPathDB" id="VectorBase:AALF004552"/>
<organism evidence="3">
    <name type="scientific">Aedes albopictus</name>
    <name type="common">Asian tiger mosquito</name>
    <name type="synonym">Stegomyia albopicta</name>
    <dbReference type="NCBI Taxonomy" id="7160"/>
    <lineage>
        <taxon>Eukaryota</taxon>
        <taxon>Metazoa</taxon>
        <taxon>Ecdysozoa</taxon>
        <taxon>Arthropoda</taxon>
        <taxon>Hexapoda</taxon>
        <taxon>Insecta</taxon>
        <taxon>Pterygota</taxon>
        <taxon>Neoptera</taxon>
        <taxon>Endopterygota</taxon>
        <taxon>Diptera</taxon>
        <taxon>Nematocera</taxon>
        <taxon>Culicoidea</taxon>
        <taxon>Culicidae</taxon>
        <taxon>Culicinae</taxon>
        <taxon>Aedini</taxon>
        <taxon>Aedes</taxon>
        <taxon>Stegomyia</taxon>
    </lineage>
</organism>
<accession>A0A1W7R7A8</accession>
<reference evidence="3" key="1">
    <citation type="submission" date="2016-03" db="EMBL/GenBank/DDBJ databases">
        <title>RNAseq analyses of the sensorial organs of adult female Aedes albopictus.</title>
        <authorList>
            <person name="Fabrizio L."/>
            <person name="Ribeiro J.M."/>
            <person name="Arca B."/>
        </authorList>
    </citation>
    <scope>NUCLEOTIDE SEQUENCE</scope>
</reference>